<organism evidence="1 2">
    <name type="scientific">Rhamnusium bicolor</name>
    <dbReference type="NCBI Taxonomy" id="1586634"/>
    <lineage>
        <taxon>Eukaryota</taxon>
        <taxon>Metazoa</taxon>
        <taxon>Ecdysozoa</taxon>
        <taxon>Arthropoda</taxon>
        <taxon>Hexapoda</taxon>
        <taxon>Insecta</taxon>
        <taxon>Pterygota</taxon>
        <taxon>Neoptera</taxon>
        <taxon>Endopterygota</taxon>
        <taxon>Coleoptera</taxon>
        <taxon>Polyphaga</taxon>
        <taxon>Cucujiformia</taxon>
        <taxon>Chrysomeloidea</taxon>
        <taxon>Cerambycidae</taxon>
        <taxon>Lepturinae</taxon>
        <taxon>Rhagiini</taxon>
        <taxon>Rhamnusium</taxon>
    </lineage>
</organism>
<gene>
    <name evidence="1" type="ORF">NQ314_002810</name>
</gene>
<dbReference type="EMBL" id="JANEYF010000851">
    <property type="protein sequence ID" value="KAJ8967495.1"/>
    <property type="molecule type" value="Genomic_DNA"/>
</dbReference>
<dbReference type="InterPro" id="IPR029058">
    <property type="entry name" value="AB_hydrolase_fold"/>
</dbReference>
<proteinExistence type="predicted"/>
<reference evidence="1" key="1">
    <citation type="journal article" date="2023" name="Insect Mol. Biol.">
        <title>Genome sequencing provides insights into the evolution of gene families encoding plant cell wall-degrading enzymes in longhorned beetles.</title>
        <authorList>
            <person name="Shin N.R."/>
            <person name="Okamura Y."/>
            <person name="Kirsch R."/>
            <person name="Pauchet Y."/>
        </authorList>
    </citation>
    <scope>NUCLEOTIDE SEQUENCE</scope>
    <source>
        <strain evidence="1">RBIC_L_NR</strain>
    </source>
</reference>
<dbReference type="PANTHER" id="PTHR11005">
    <property type="entry name" value="LYSOSOMAL ACID LIPASE-RELATED"/>
    <property type="match status" value="1"/>
</dbReference>
<dbReference type="Gene3D" id="3.40.50.1820">
    <property type="entry name" value="alpha/beta hydrolase"/>
    <property type="match status" value="1"/>
</dbReference>
<comment type="caution">
    <text evidence="1">The sequence shown here is derived from an EMBL/GenBank/DDBJ whole genome shotgun (WGS) entry which is preliminary data.</text>
</comment>
<feature type="non-terminal residue" evidence="1">
    <location>
        <position position="229"/>
    </location>
</feature>
<dbReference type="AlphaFoldDB" id="A0AAV8ZP18"/>
<accession>A0AAV8ZP18</accession>
<evidence type="ECO:0008006" key="3">
    <source>
        <dbReference type="Google" id="ProtNLM"/>
    </source>
</evidence>
<keyword evidence="2" id="KW-1185">Reference proteome</keyword>
<evidence type="ECO:0000313" key="2">
    <source>
        <dbReference type="Proteomes" id="UP001162156"/>
    </source>
</evidence>
<protein>
    <recommendedName>
        <fullName evidence="3">Triacylglycerol lipase</fullName>
    </recommendedName>
</protein>
<evidence type="ECO:0000313" key="1">
    <source>
        <dbReference type="EMBL" id="KAJ8967495.1"/>
    </source>
</evidence>
<name>A0AAV8ZP18_9CUCU</name>
<dbReference type="SUPFAM" id="SSF53474">
    <property type="entry name" value="alpha/beta-Hydrolases"/>
    <property type="match status" value="1"/>
</dbReference>
<dbReference type="Proteomes" id="UP001162156">
    <property type="component" value="Unassembled WGS sequence"/>
</dbReference>
<sequence>MVTMYGYPTLGDLLIQTVMKTHILPKKNTGILDFISQSTGNNKDIVYVGHSLGTTTSFVYSSLRKKDAEKNLKQIIALAPIAYLRNIQGVLPIVAQFLSFIKGSFEKLRIYALGQYIDLQRFLSKLTCNVYPVICELLMALVTGLAEKQLKPEIVPMVTKYLPQGVATKNLYHYSQIILNHGRFQFYDYGALSNMRLYNSTVPPEYDVEAISIPVHLFLGKKDFLGASE</sequence>